<name>A0AAD9Q5S2_ACRCE</name>
<protein>
    <submittedName>
        <fullName evidence="1">Uncharacterized protein</fullName>
    </submittedName>
</protein>
<sequence length="71" mass="8114">MADVTLESLTLAKPRILDRPAAVMLEVTKQEMPFESIRCSVHLPRCRKLFHAALSALIPRMKKSTTRDQQH</sequence>
<comment type="caution">
    <text evidence="1">The sequence shown here is derived from an EMBL/GenBank/DDBJ whole genome shotgun (WGS) entry which is preliminary data.</text>
</comment>
<reference evidence="1" key="1">
    <citation type="journal article" date="2023" name="G3 (Bethesda)">
        <title>Whole genome assembly and annotation of the endangered Caribbean coral Acropora cervicornis.</title>
        <authorList>
            <person name="Selwyn J.D."/>
            <person name="Vollmer S.V."/>
        </authorList>
    </citation>
    <scope>NUCLEOTIDE SEQUENCE</scope>
    <source>
        <strain evidence="1">K2</strain>
    </source>
</reference>
<evidence type="ECO:0000313" key="2">
    <source>
        <dbReference type="Proteomes" id="UP001249851"/>
    </source>
</evidence>
<dbReference type="AlphaFoldDB" id="A0AAD9Q5S2"/>
<reference evidence="1" key="2">
    <citation type="journal article" date="2023" name="Science">
        <title>Genomic signatures of disease resistance in endangered staghorn corals.</title>
        <authorList>
            <person name="Vollmer S.V."/>
            <person name="Selwyn J.D."/>
            <person name="Despard B.A."/>
            <person name="Roesel C.L."/>
        </authorList>
    </citation>
    <scope>NUCLEOTIDE SEQUENCE</scope>
    <source>
        <strain evidence="1">K2</strain>
    </source>
</reference>
<gene>
    <name evidence="1" type="ORF">P5673_022940</name>
</gene>
<evidence type="ECO:0000313" key="1">
    <source>
        <dbReference type="EMBL" id="KAK2555312.1"/>
    </source>
</evidence>
<keyword evidence="2" id="KW-1185">Reference proteome</keyword>
<proteinExistence type="predicted"/>
<accession>A0AAD9Q5S2</accession>
<dbReference type="Proteomes" id="UP001249851">
    <property type="component" value="Unassembled WGS sequence"/>
</dbReference>
<dbReference type="EMBL" id="JARQWQ010000063">
    <property type="protein sequence ID" value="KAK2555312.1"/>
    <property type="molecule type" value="Genomic_DNA"/>
</dbReference>
<organism evidence="1 2">
    <name type="scientific">Acropora cervicornis</name>
    <name type="common">Staghorn coral</name>
    <dbReference type="NCBI Taxonomy" id="6130"/>
    <lineage>
        <taxon>Eukaryota</taxon>
        <taxon>Metazoa</taxon>
        <taxon>Cnidaria</taxon>
        <taxon>Anthozoa</taxon>
        <taxon>Hexacorallia</taxon>
        <taxon>Scleractinia</taxon>
        <taxon>Astrocoeniina</taxon>
        <taxon>Acroporidae</taxon>
        <taxon>Acropora</taxon>
    </lineage>
</organism>